<organism evidence="2 3">
    <name type="scientific">Blautia caecimuris</name>
    <dbReference type="NCBI Taxonomy" id="1796615"/>
    <lineage>
        <taxon>Bacteria</taxon>
        <taxon>Bacillati</taxon>
        <taxon>Bacillota</taxon>
        <taxon>Clostridia</taxon>
        <taxon>Lachnospirales</taxon>
        <taxon>Lachnospiraceae</taxon>
        <taxon>Blautia</taxon>
    </lineage>
</organism>
<dbReference type="Pfam" id="PF17820">
    <property type="entry name" value="PDZ_6"/>
    <property type="match status" value="1"/>
</dbReference>
<dbReference type="PROSITE" id="PS50106">
    <property type="entry name" value="PDZ"/>
    <property type="match status" value="1"/>
</dbReference>
<gene>
    <name evidence="2" type="ORF">ABID24_001649</name>
</gene>
<feature type="domain" description="PDZ" evidence="1">
    <location>
        <begin position="7"/>
        <end position="68"/>
    </location>
</feature>
<dbReference type="SMART" id="SM00228">
    <property type="entry name" value="PDZ"/>
    <property type="match status" value="1"/>
</dbReference>
<dbReference type="Pfam" id="PF19238">
    <property type="entry name" value="Radical_SAM_2"/>
    <property type="match status" value="1"/>
</dbReference>
<dbReference type="Gene3D" id="2.30.42.10">
    <property type="match status" value="1"/>
</dbReference>
<dbReference type="Pfam" id="PF04459">
    <property type="entry name" value="DUF512"/>
    <property type="match status" value="1"/>
</dbReference>
<evidence type="ECO:0000313" key="2">
    <source>
        <dbReference type="EMBL" id="MET3750400.1"/>
    </source>
</evidence>
<dbReference type="InterPro" id="IPR041489">
    <property type="entry name" value="PDZ_6"/>
</dbReference>
<dbReference type="SUPFAM" id="SSF50156">
    <property type="entry name" value="PDZ domain-like"/>
    <property type="match status" value="1"/>
</dbReference>
<name>A0ABV2M1P5_9FIRM</name>
<dbReference type="Proteomes" id="UP001549106">
    <property type="component" value="Unassembled WGS sequence"/>
</dbReference>
<dbReference type="InterPro" id="IPR007549">
    <property type="entry name" value="DUF512"/>
</dbReference>
<dbReference type="RefSeq" id="WP_257464540.1">
    <property type="nucleotide sequence ID" value="NZ_JANJZT010000010.1"/>
</dbReference>
<comment type="caution">
    <text evidence="2">The sequence shown here is derived from an EMBL/GenBank/DDBJ whole genome shotgun (WGS) entry which is preliminary data.</text>
</comment>
<dbReference type="InterPro" id="IPR045375">
    <property type="entry name" value="Put_radical_SAM-like_N"/>
</dbReference>
<dbReference type="InterPro" id="IPR058240">
    <property type="entry name" value="rSAM_sf"/>
</dbReference>
<reference evidence="2 3" key="1">
    <citation type="submission" date="2024-06" db="EMBL/GenBank/DDBJ databases">
        <title>Genomic Encyclopedia of Type Strains, Phase IV (KMG-IV): sequencing the most valuable type-strain genomes for metagenomic binning, comparative biology and taxonomic classification.</title>
        <authorList>
            <person name="Goeker M."/>
        </authorList>
    </citation>
    <scope>NUCLEOTIDE SEQUENCE [LARGE SCALE GENOMIC DNA]</scope>
    <source>
        <strain evidence="2 3">DSM 29492</strain>
    </source>
</reference>
<dbReference type="InterPro" id="IPR036034">
    <property type="entry name" value="PDZ_sf"/>
</dbReference>
<evidence type="ECO:0000313" key="3">
    <source>
        <dbReference type="Proteomes" id="UP001549106"/>
    </source>
</evidence>
<keyword evidence="3" id="KW-1185">Reference proteome</keyword>
<proteinExistence type="predicted"/>
<sequence>MCKIVMMITAYSTDSRRQGVSVQAEERDFMKKKKHIISRVLPGSIAQELELEPGDILAAINDTPVEDVFDYRYLMNDEFVTLLIEKADGELWELEVEKEYEEDLGIEFENGLMDEYRSCTNRCIFCFIDQMPPGMRETLYFKDDDSRLSFLQGNYVTLTNMSQKDIDRIIQYRLEPINVSFQTMNPELRCKMLHNRFAGEALLKADQLYEAGITMNGQIVLCKGVNDGKELEFSLEKLSAYAPVLQSVSVVPVGLSKFRQGLYPLEPFKKEDAVKVLEQIHRWQEKMFREHGIHFVHASDEWYLLAEQELPEEERYDGYLQLENGVGMLRLLETEVRSAVDARPGDDRAAEMTIATGKLAGPYLEKCVKMIQKKYPNIKIRVKVITNNFFGELITVSGLITGTDLKEQLAGLDLGERLLIPCNMLRSGEDIFLDDVSVRELEDALGTEIVVVDENGADLVASVLDAPDHNKQIRRQMYEQTSSSHRGQA</sequence>
<evidence type="ECO:0000259" key="1">
    <source>
        <dbReference type="PROSITE" id="PS50106"/>
    </source>
</evidence>
<dbReference type="InterPro" id="IPR001478">
    <property type="entry name" value="PDZ"/>
</dbReference>
<dbReference type="SUPFAM" id="SSF102114">
    <property type="entry name" value="Radical SAM enzymes"/>
    <property type="match status" value="1"/>
</dbReference>
<dbReference type="EMBL" id="JBEPMJ010000010">
    <property type="protein sequence ID" value="MET3750400.1"/>
    <property type="molecule type" value="Genomic_DNA"/>
</dbReference>
<protein>
    <submittedName>
        <fullName evidence="2">Radical SAM enzyme (TIGR03279 family)</fullName>
    </submittedName>
</protein>
<accession>A0ABV2M1P5</accession>